<accession>A0A8H3LSF9</accession>
<evidence type="ECO:0000313" key="2">
    <source>
        <dbReference type="Proteomes" id="UP000615446"/>
    </source>
</evidence>
<evidence type="ECO:0000313" key="1">
    <source>
        <dbReference type="EMBL" id="GES92244.1"/>
    </source>
</evidence>
<protein>
    <submittedName>
        <fullName evidence="1">Uncharacterized protein</fullName>
    </submittedName>
</protein>
<dbReference type="OrthoDB" id="2431259at2759"/>
<dbReference type="AlphaFoldDB" id="A0A8H3LSF9"/>
<gene>
    <name evidence="1" type="ORF">RCL2_001903000</name>
</gene>
<organism evidence="1 2">
    <name type="scientific">Rhizophagus clarus</name>
    <dbReference type="NCBI Taxonomy" id="94130"/>
    <lineage>
        <taxon>Eukaryota</taxon>
        <taxon>Fungi</taxon>
        <taxon>Fungi incertae sedis</taxon>
        <taxon>Mucoromycota</taxon>
        <taxon>Glomeromycotina</taxon>
        <taxon>Glomeromycetes</taxon>
        <taxon>Glomerales</taxon>
        <taxon>Glomeraceae</taxon>
        <taxon>Rhizophagus</taxon>
    </lineage>
</organism>
<reference evidence="1" key="1">
    <citation type="submission" date="2019-10" db="EMBL/GenBank/DDBJ databases">
        <title>Conservation and host-specific expression of non-tandemly repeated heterogenous ribosome RNA gene in arbuscular mycorrhizal fungi.</title>
        <authorList>
            <person name="Maeda T."/>
            <person name="Kobayashi Y."/>
            <person name="Nakagawa T."/>
            <person name="Ezawa T."/>
            <person name="Yamaguchi K."/>
            <person name="Bino T."/>
            <person name="Nishimoto Y."/>
            <person name="Shigenobu S."/>
            <person name="Kawaguchi M."/>
        </authorList>
    </citation>
    <scope>NUCLEOTIDE SEQUENCE</scope>
    <source>
        <strain evidence="1">HR1</strain>
    </source>
</reference>
<sequence>MSATTENCIELTKSTENYIGYEDLISYLTNESKNLSYRSFLNFNRDTIIASLTSLTSSSSTLAKWQNFNITWYNRFLSAAKELLEPNAFIELKKRLI</sequence>
<proteinExistence type="predicted"/>
<dbReference type="Proteomes" id="UP000615446">
    <property type="component" value="Unassembled WGS sequence"/>
</dbReference>
<dbReference type="EMBL" id="BLAL01000215">
    <property type="protein sequence ID" value="GES92244.1"/>
    <property type="molecule type" value="Genomic_DNA"/>
</dbReference>
<comment type="caution">
    <text evidence="1">The sequence shown here is derived from an EMBL/GenBank/DDBJ whole genome shotgun (WGS) entry which is preliminary data.</text>
</comment>
<name>A0A8H3LSF9_9GLOM</name>